<dbReference type="CDD" id="cd05289">
    <property type="entry name" value="MDR_like_2"/>
    <property type="match status" value="1"/>
</dbReference>
<dbReference type="PANTHER" id="PTHR11695">
    <property type="entry name" value="ALCOHOL DEHYDROGENASE RELATED"/>
    <property type="match status" value="1"/>
</dbReference>
<keyword evidence="3" id="KW-1185">Reference proteome</keyword>
<dbReference type="Gene3D" id="3.40.50.720">
    <property type="entry name" value="NAD(P)-binding Rossmann-like Domain"/>
    <property type="match status" value="1"/>
</dbReference>
<dbReference type="Gene3D" id="3.90.180.10">
    <property type="entry name" value="Medium-chain alcohol dehydrogenases, catalytic domain"/>
    <property type="match status" value="1"/>
</dbReference>
<dbReference type="InterPro" id="IPR011032">
    <property type="entry name" value="GroES-like_sf"/>
</dbReference>
<dbReference type="PANTHER" id="PTHR11695:SF294">
    <property type="entry name" value="RETICULON-4-INTERACTING PROTEIN 1, MITOCHONDRIAL"/>
    <property type="match status" value="1"/>
</dbReference>
<protein>
    <recommendedName>
        <fullName evidence="1">Enoyl reductase (ER) domain-containing protein</fullName>
    </recommendedName>
</protein>
<dbReference type="Pfam" id="PF08240">
    <property type="entry name" value="ADH_N"/>
    <property type="match status" value="1"/>
</dbReference>
<sequence>MKAVQIKGEKGAHQVVVGDSLPRPTPRNRELLIKVLAAGITADEVTWAELYATANRVPGHDLSGVVHALGPEYEGPMAVGDEVYAMISAAASQGCQAEFAIAAADEVTPKPASISHAQAAALPIPVLTAWEALVDQARLARGSRILVTGASGAVGMMLVQIARRQLDAHVVGLASAANHALLREIGAQETLDYRDAGWHETLADLDAVIDTVGGEVLAVARRAIKKDGVVVTVADPPPAWALGKSEPEPVPGNPGLRHVYFIVTARNEPLERVASLIDQGSVRPIAVRAFPVDKAPEAWSFARARGRREKAVITFDS</sequence>
<dbReference type="AlphaFoldDB" id="A0A0F7ZUE6"/>
<accession>A0A0F7ZUE6</accession>
<evidence type="ECO:0000313" key="2">
    <source>
        <dbReference type="EMBL" id="KJZ74728.1"/>
    </source>
</evidence>
<feature type="domain" description="Enoyl reductase (ER)" evidence="1">
    <location>
        <begin position="11"/>
        <end position="313"/>
    </location>
</feature>
<dbReference type="OrthoDB" id="3509362at2759"/>
<evidence type="ECO:0000259" key="1">
    <source>
        <dbReference type="SMART" id="SM00829"/>
    </source>
</evidence>
<proteinExistence type="predicted"/>
<dbReference type="Proteomes" id="UP000054481">
    <property type="component" value="Unassembled WGS sequence"/>
</dbReference>
<name>A0A0F7ZUE6_9HYPO</name>
<dbReference type="InterPro" id="IPR050700">
    <property type="entry name" value="YIM1/Zinc_Alcohol_DH_Fams"/>
</dbReference>
<dbReference type="InterPro" id="IPR036291">
    <property type="entry name" value="NAD(P)-bd_dom_sf"/>
</dbReference>
<dbReference type="SUPFAM" id="SSF50129">
    <property type="entry name" value="GroES-like"/>
    <property type="match status" value="1"/>
</dbReference>
<dbReference type="SUPFAM" id="SSF51735">
    <property type="entry name" value="NAD(P)-binding Rossmann-fold domains"/>
    <property type="match status" value="1"/>
</dbReference>
<dbReference type="GO" id="GO:0016491">
    <property type="term" value="F:oxidoreductase activity"/>
    <property type="evidence" value="ECO:0007669"/>
    <property type="project" value="InterPro"/>
</dbReference>
<gene>
    <name evidence="2" type="ORF">HIM_05845</name>
</gene>
<organism evidence="2 3">
    <name type="scientific">Hirsutella minnesotensis 3608</name>
    <dbReference type="NCBI Taxonomy" id="1043627"/>
    <lineage>
        <taxon>Eukaryota</taxon>
        <taxon>Fungi</taxon>
        <taxon>Dikarya</taxon>
        <taxon>Ascomycota</taxon>
        <taxon>Pezizomycotina</taxon>
        <taxon>Sordariomycetes</taxon>
        <taxon>Hypocreomycetidae</taxon>
        <taxon>Hypocreales</taxon>
        <taxon>Ophiocordycipitaceae</taxon>
        <taxon>Hirsutella</taxon>
    </lineage>
</organism>
<dbReference type="SMART" id="SM00829">
    <property type="entry name" value="PKS_ER"/>
    <property type="match status" value="1"/>
</dbReference>
<dbReference type="EMBL" id="KQ030523">
    <property type="protein sequence ID" value="KJZ74728.1"/>
    <property type="molecule type" value="Genomic_DNA"/>
</dbReference>
<dbReference type="InterPro" id="IPR013154">
    <property type="entry name" value="ADH-like_N"/>
</dbReference>
<dbReference type="InterPro" id="IPR020843">
    <property type="entry name" value="ER"/>
</dbReference>
<reference evidence="2 3" key="1">
    <citation type="journal article" date="2014" name="Genome Biol. Evol.">
        <title>Comparative genomics and transcriptomics analyses reveal divergent lifestyle features of nematode endoparasitic fungus Hirsutella minnesotensis.</title>
        <authorList>
            <person name="Lai Y."/>
            <person name="Liu K."/>
            <person name="Zhang X."/>
            <person name="Zhang X."/>
            <person name="Li K."/>
            <person name="Wang N."/>
            <person name="Shu C."/>
            <person name="Wu Y."/>
            <person name="Wang C."/>
            <person name="Bushley K.E."/>
            <person name="Xiang M."/>
            <person name="Liu X."/>
        </authorList>
    </citation>
    <scope>NUCLEOTIDE SEQUENCE [LARGE SCALE GENOMIC DNA]</scope>
    <source>
        <strain evidence="2 3">3608</strain>
    </source>
</reference>
<evidence type="ECO:0000313" key="3">
    <source>
        <dbReference type="Proteomes" id="UP000054481"/>
    </source>
</evidence>
<dbReference type="Pfam" id="PF13602">
    <property type="entry name" value="ADH_zinc_N_2"/>
    <property type="match status" value="1"/>
</dbReference>